<dbReference type="Proteomes" id="UP001500839">
    <property type="component" value="Unassembled WGS sequence"/>
</dbReference>
<dbReference type="Gene3D" id="3.30.565.10">
    <property type="entry name" value="Histidine kinase-like ATPase, C-terminal domain"/>
    <property type="match status" value="1"/>
</dbReference>
<sequence length="142" mass="15304">MYLATEPDVLDDRRPVVLTLDAASSQAPLARSVAETLAILYGFGLDEVADIKLAVDEACAQLERPVADHPAITMTMEVRRRVMSVSVSAELPAESAVRESGFGWHVLHTLTDDAHAAVDDAESGSTGRRWSIVFTKNSGLPE</sequence>
<evidence type="ECO:0000313" key="1">
    <source>
        <dbReference type="EMBL" id="GAA4813584.1"/>
    </source>
</evidence>
<organism evidence="1 2">
    <name type="scientific">Tomitella cavernea</name>
    <dbReference type="NCBI Taxonomy" id="1387982"/>
    <lineage>
        <taxon>Bacteria</taxon>
        <taxon>Bacillati</taxon>
        <taxon>Actinomycetota</taxon>
        <taxon>Actinomycetes</taxon>
        <taxon>Mycobacteriales</taxon>
        <taxon>Tomitella</taxon>
    </lineage>
</organism>
<comment type="caution">
    <text evidence="1">The sequence shown here is derived from an EMBL/GenBank/DDBJ whole genome shotgun (WGS) entry which is preliminary data.</text>
</comment>
<dbReference type="EMBL" id="BAABKQ010000001">
    <property type="protein sequence ID" value="GAA4813584.1"/>
    <property type="molecule type" value="Genomic_DNA"/>
</dbReference>
<name>A0ABP9CM93_9ACTN</name>
<keyword evidence="2" id="KW-1185">Reference proteome</keyword>
<keyword evidence="1" id="KW-0067">ATP-binding</keyword>
<keyword evidence="1" id="KW-0547">Nucleotide-binding</keyword>
<dbReference type="InterPro" id="IPR036890">
    <property type="entry name" value="HATPase_C_sf"/>
</dbReference>
<proteinExistence type="predicted"/>
<dbReference type="GO" id="GO:0005524">
    <property type="term" value="F:ATP binding"/>
    <property type="evidence" value="ECO:0007669"/>
    <property type="project" value="UniProtKB-KW"/>
</dbReference>
<dbReference type="RefSeq" id="WP_200171691.1">
    <property type="nucleotide sequence ID" value="NZ_BAABKQ010000001.1"/>
</dbReference>
<reference evidence="2" key="1">
    <citation type="journal article" date="2019" name="Int. J. Syst. Evol. Microbiol.">
        <title>The Global Catalogue of Microorganisms (GCM) 10K type strain sequencing project: providing services to taxonomists for standard genome sequencing and annotation.</title>
        <authorList>
            <consortium name="The Broad Institute Genomics Platform"/>
            <consortium name="The Broad Institute Genome Sequencing Center for Infectious Disease"/>
            <person name="Wu L."/>
            <person name="Ma J."/>
        </authorList>
    </citation>
    <scope>NUCLEOTIDE SEQUENCE [LARGE SCALE GENOMIC DNA]</scope>
    <source>
        <strain evidence="2">JCM 18542</strain>
    </source>
</reference>
<evidence type="ECO:0000313" key="2">
    <source>
        <dbReference type="Proteomes" id="UP001500839"/>
    </source>
</evidence>
<accession>A0ABP9CM93</accession>
<protein>
    <submittedName>
        <fullName evidence="1">ATP-binding protein</fullName>
    </submittedName>
</protein>
<gene>
    <name evidence="1" type="ORF">GCM10023353_18230</name>
</gene>